<dbReference type="OrthoDB" id="1419861at2"/>
<dbReference type="PROSITE" id="PS00018">
    <property type="entry name" value="EF_HAND_1"/>
    <property type="match status" value="1"/>
</dbReference>
<sequence length="302" mass="35328">MKTRKIRYLLLILLFSVTIYGQINQTLSQQLWKQVQSCHNSLEDVDDDGKIDYDEIIDDSKNGYLKIAGGWPTCGCSCESIAGAYRKKSGQYLFIQKSYWECSWKREFSSSDQFTTIFPFDLEKDGFFSQDIESFNQTATFYVDLEIPRKGTDTKVFLKTIPFGLDIKNKGNIVFGYSEESHTSNYNQLYQISKIVREIKNPKTLQYILKNQFDNISESDAALVYETIDKTDQGFKNKMELVSMLQELKQKYDLFTKIKHQWLLLGWDRTTGAFYIKEKGNRPEAVTFREFLMNNQFWSPMC</sequence>
<dbReference type="EMBL" id="VFWZ01000008">
    <property type="protein sequence ID" value="TPN82871.1"/>
    <property type="molecule type" value="Genomic_DNA"/>
</dbReference>
<gene>
    <name evidence="1" type="ORF">FHK87_20815</name>
</gene>
<dbReference type="AlphaFoldDB" id="A0A504J9L2"/>
<keyword evidence="2" id="KW-1185">Reference proteome</keyword>
<dbReference type="Proteomes" id="UP000315540">
    <property type="component" value="Unassembled WGS sequence"/>
</dbReference>
<organism evidence="1 2">
    <name type="scientific">Aquimarina algicola</name>
    <dbReference type="NCBI Taxonomy" id="2589995"/>
    <lineage>
        <taxon>Bacteria</taxon>
        <taxon>Pseudomonadati</taxon>
        <taxon>Bacteroidota</taxon>
        <taxon>Flavobacteriia</taxon>
        <taxon>Flavobacteriales</taxon>
        <taxon>Flavobacteriaceae</taxon>
        <taxon>Aquimarina</taxon>
    </lineage>
</organism>
<comment type="caution">
    <text evidence="1">The sequence shown here is derived from an EMBL/GenBank/DDBJ whole genome shotgun (WGS) entry which is preliminary data.</text>
</comment>
<dbReference type="RefSeq" id="WP_140596255.1">
    <property type="nucleotide sequence ID" value="NZ_VFWZ01000008.1"/>
</dbReference>
<dbReference type="InterPro" id="IPR018247">
    <property type="entry name" value="EF_Hand_1_Ca_BS"/>
</dbReference>
<name>A0A504J9L2_9FLAO</name>
<proteinExistence type="predicted"/>
<protein>
    <recommendedName>
        <fullName evidence="3">EF-hand domain-containing protein</fullName>
    </recommendedName>
</protein>
<accession>A0A504J9L2</accession>
<reference evidence="1 2" key="1">
    <citation type="submission" date="2019-06" db="EMBL/GenBank/DDBJ databases">
        <authorList>
            <person name="Meng X."/>
        </authorList>
    </citation>
    <scope>NUCLEOTIDE SEQUENCE [LARGE SCALE GENOMIC DNA]</scope>
    <source>
        <strain evidence="1 2">M625</strain>
    </source>
</reference>
<evidence type="ECO:0008006" key="3">
    <source>
        <dbReference type="Google" id="ProtNLM"/>
    </source>
</evidence>
<evidence type="ECO:0000313" key="2">
    <source>
        <dbReference type="Proteomes" id="UP000315540"/>
    </source>
</evidence>
<evidence type="ECO:0000313" key="1">
    <source>
        <dbReference type="EMBL" id="TPN82871.1"/>
    </source>
</evidence>